<dbReference type="InterPro" id="IPR036113">
    <property type="entry name" value="Asp/Glu-ADT_sf_sub_c"/>
</dbReference>
<proteinExistence type="inferred from homology"/>
<comment type="function">
    <text evidence="3 6">Allows the formation of correctly charged Asn-tRNA(Asn) or Gln-tRNA(Gln) through the transamidation of misacylated Asp-tRNA(Asn) or Glu-tRNA(Gln) in organisms which lack either or both of asparaginyl-tRNA or glutaminyl-tRNA synthetases. The reaction takes place in the presence of glutamine and ATP through an activated phospho-Asp-tRNA(Asn) or phospho-Glu-tRNA(Gln).</text>
</comment>
<dbReference type="GO" id="GO:0050567">
    <property type="term" value="F:glutaminyl-tRNA synthase (glutamine-hydrolyzing) activity"/>
    <property type="evidence" value="ECO:0007669"/>
    <property type="project" value="UniProtKB-UniRule"/>
</dbReference>
<sequence length="96" mass="10995">MALSREQVEHVAHLARLNLTEEETRLYTEQLNDILKFAEQLGELDTDDVEPTSHVLPMANVMREDKERPSLPLEEALRNVPDARDGMIQVPAVFEE</sequence>
<comment type="catalytic activity">
    <reaction evidence="4 6">
        <text>L-aspartyl-tRNA(Asn) + L-glutamine + ATP + H2O = L-asparaginyl-tRNA(Asn) + L-glutamate + ADP + phosphate + 2 H(+)</text>
        <dbReference type="Rhea" id="RHEA:14513"/>
        <dbReference type="Rhea" id="RHEA-COMP:9674"/>
        <dbReference type="Rhea" id="RHEA-COMP:9677"/>
        <dbReference type="ChEBI" id="CHEBI:15377"/>
        <dbReference type="ChEBI" id="CHEBI:15378"/>
        <dbReference type="ChEBI" id="CHEBI:29985"/>
        <dbReference type="ChEBI" id="CHEBI:30616"/>
        <dbReference type="ChEBI" id="CHEBI:43474"/>
        <dbReference type="ChEBI" id="CHEBI:58359"/>
        <dbReference type="ChEBI" id="CHEBI:78515"/>
        <dbReference type="ChEBI" id="CHEBI:78516"/>
        <dbReference type="ChEBI" id="CHEBI:456216"/>
    </reaction>
</comment>
<gene>
    <name evidence="6 7" type="primary">gatC</name>
    <name evidence="7" type="ORF">GXN76_02190</name>
</gene>
<comment type="similarity">
    <text evidence="1 6">Belongs to the GatC family.</text>
</comment>
<keyword evidence="7" id="KW-0808">Transferase</keyword>
<name>A0A7D4CUK5_9BACL</name>
<dbReference type="GO" id="GO:0006412">
    <property type="term" value="P:translation"/>
    <property type="evidence" value="ECO:0007669"/>
    <property type="project" value="UniProtKB-UniRule"/>
</dbReference>
<protein>
    <recommendedName>
        <fullName evidence="6">Aspartyl/glutamyl-tRNA(Asn/Gln) amidotransferase subunit C</fullName>
        <shortName evidence="6">Asp/Glu-ADT subunit C</shortName>
        <ecNumber evidence="6">6.3.5.-</ecNumber>
    </recommendedName>
</protein>
<evidence type="ECO:0000313" key="8">
    <source>
        <dbReference type="Proteomes" id="UP000503088"/>
    </source>
</evidence>
<reference evidence="7 8" key="1">
    <citation type="submission" date="2020-01" db="EMBL/GenBank/DDBJ databases">
        <authorList>
            <person name="Gulvik C.A."/>
            <person name="Batra D.G."/>
        </authorList>
    </citation>
    <scope>NUCLEOTIDE SEQUENCE [LARGE SCALE GENOMIC DNA]</scope>
    <source>
        <strain evidence="7 8">W9323</strain>
    </source>
</reference>
<keyword evidence="6" id="KW-0547">Nucleotide-binding</keyword>
<dbReference type="AlphaFoldDB" id="A0A7D4CUK5"/>
<dbReference type="EMBL" id="CP048104">
    <property type="protein sequence ID" value="QKG83397.1"/>
    <property type="molecule type" value="Genomic_DNA"/>
</dbReference>
<accession>A0A7D4CUK5</accession>
<dbReference type="HAMAP" id="MF_00122">
    <property type="entry name" value="GatC"/>
    <property type="match status" value="1"/>
</dbReference>
<dbReference type="NCBIfam" id="TIGR00135">
    <property type="entry name" value="gatC"/>
    <property type="match status" value="1"/>
</dbReference>
<evidence type="ECO:0000256" key="2">
    <source>
        <dbReference type="ARBA" id="ARBA00011123"/>
    </source>
</evidence>
<dbReference type="KEGG" id="kpul:GXN76_02190"/>
<evidence type="ECO:0000256" key="6">
    <source>
        <dbReference type="HAMAP-Rule" id="MF_00122"/>
    </source>
</evidence>
<keyword evidence="8" id="KW-1185">Reference proteome</keyword>
<dbReference type="GO" id="GO:0005524">
    <property type="term" value="F:ATP binding"/>
    <property type="evidence" value="ECO:0007669"/>
    <property type="project" value="UniProtKB-KW"/>
</dbReference>
<dbReference type="GO" id="GO:0016740">
    <property type="term" value="F:transferase activity"/>
    <property type="evidence" value="ECO:0007669"/>
    <property type="project" value="UniProtKB-KW"/>
</dbReference>
<dbReference type="GO" id="GO:0006450">
    <property type="term" value="P:regulation of translational fidelity"/>
    <property type="evidence" value="ECO:0007669"/>
    <property type="project" value="InterPro"/>
</dbReference>
<evidence type="ECO:0000256" key="5">
    <source>
        <dbReference type="ARBA" id="ARBA00047913"/>
    </source>
</evidence>
<dbReference type="Gene3D" id="1.10.20.60">
    <property type="entry name" value="Glu-tRNAGln amidotransferase C subunit, N-terminal domain"/>
    <property type="match status" value="1"/>
</dbReference>
<dbReference type="Pfam" id="PF02686">
    <property type="entry name" value="GatC"/>
    <property type="match status" value="1"/>
</dbReference>
<dbReference type="RefSeq" id="WP_173220079.1">
    <property type="nucleotide sequence ID" value="NZ_CP048104.1"/>
</dbReference>
<dbReference type="GO" id="GO:0070681">
    <property type="term" value="P:glutaminyl-tRNAGln biosynthesis via transamidation"/>
    <property type="evidence" value="ECO:0007669"/>
    <property type="project" value="TreeGrafter"/>
</dbReference>
<organism evidence="7 8">
    <name type="scientific">Kroppenstedtia pulmonis</name>
    <dbReference type="NCBI Taxonomy" id="1380685"/>
    <lineage>
        <taxon>Bacteria</taxon>
        <taxon>Bacillati</taxon>
        <taxon>Bacillota</taxon>
        <taxon>Bacilli</taxon>
        <taxon>Bacillales</taxon>
        <taxon>Thermoactinomycetaceae</taxon>
        <taxon>Kroppenstedtia</taxon>
    </lineage>
</organism>
<dbReference type="PANTHER" id="PTHR15004">
    <property type="entry name" value="GLUTAMYL-TRNA(GLN) AMIDOTRANSFERASE SUBUNIT C, MITOCHONDRIAL"/>
    <property type="match status" value="1"/>
</dbReference>
<dbReference type="EC" id="6.3.5.-" evidence="6"/>
<dbReference type="SUPFAM" id="SSF141000">
    <property type="entry name" value="Glu-tRNAGln amidotransferase C subunit"/>
    <property type="match status" value="1"/>
</dbReference>
<keyword evidence="6 7" id="KW-0436">Ligase</keyword>
<dbReference type="InterPro" id="IPR003837">
    <property type="entry name" value="GatC"/>
</dbReference>
<comment type="catalytic activity">
    <reaction evidence="5 6">
        <text>L-glutamyl-tRNA(Gln) + L-glutamine + ATP + H2O = L-glutaminyl-tRNA(Gln) + L-glutamate + ADP + phosphate + H(+)</text>
        <dbReference type="Rhea" id="RHEA:17521"/>
        <dbReference type="Rhea" id="RHEA-COMP:9681"/>
        <dbReference type="Rhea" id="RHEA-COMP:9684"/>
        <dbReference type="ChEBI" id="CHEBI:15377"/>
        <dbReference type="ChEBI" id="CHEBI:15378"/>
        <dbReference type="ChEBI" id="CHEBI:29985"/>
        <dbReference type="ChEBI" id="CHEBI:30616"/>
        <dbReference type="ChEBI" id="CHEBI:43474"/>
        <dbReference type="ChEBI" id="CHEBI:58359"/>
        <dbReference type="ChEBI" id="CHEBI:78520"/>
        <dbReference type="ChEBI" id="CHEBI:78521"/>
        <dbReference type="ChEBI" id="CHEBI:456216"/>
    </reaction>
</comment>
<comment type="subunit">
    <text evidence="2 6">Heterotrimer of A, B and C subunits.</text>
</comment>
<evidence type="ECO:0000256" key="4">
    <source>
        <dbReference type="ARBA" id="ARBA00047380"/>
    </source>
</evidence>
<keyword evidence="6" id="KW-0648">Protein biosynthesis</keyword>
<keyword evidence="6" id="KW-0067">ATP-binding</keyword>
<evidence type="ECO:0000256" key="3">
    <source>
        <dbReference type="ARBA" id="ARBA00024799"/>
    </source>
</evidence>
<dbReference type="PANTHER" id="PTHR15004:SF0">
    <property type="entry name" value="GLUTAMYL-TRNA(GLN) AMIDOTRANSFERASE SUBUNIT C, MITOCHONDRIAL"/>
    <property type="match status" value="1"/>
</dbReference>
<dbReference type="Proteomes" id="UP000503088">
    <property type="component" value="Chromosome"/>
</dbReference>
<evidence type="ECO:0000256" key="1">
    <source>
        <dbReference type="ARBA" id="ARBA00010757"/>
    </source>
</evidence>
<evidence type="ECO:0000313" key="7">
    <source>
        <dbReference type="EMBL" id="QKG83397.1"/>
    </source>
</evidence>